<dbReference type="SMART" id="SM00267">
    <property type="entry name" value="GGDEF"/>
    <property type="match status" value="1"/>
</dbReference>
<evidence type="ECO:0000313" key="4">
    <source>
        <dbReference type="Proteomes" id="UP001652432"/>
    </source>
</evidence>
<feature type="transmembrane region" description="Helical" evidence="1">
    <location>
        <begin position="117"/>
        <end position="137"/>
    </location>
</feature>
<feature type="transmembrane region" description="Helical" evidence="1">
    <location>
        <begin position="149"/>
        <end position="171"/>
    </location>
</feature>
<dbReference type="Gene3D" id="3.30.70.270">
    <property type="match status" value="1"/>
</dbReference>
<dbReference type="InterPro" id="IPR043128">
    <property type="entry name" value="Rev_trsase/Diguanyl_cyclase"/>
</dbReference>
<evidence type="ECO:0000313" key="3">
    <source>
        <dbReference type="EMBL" id="MCU6742920.1"/>
    </source>
</evidence>
<sequence length="346" mass="38796">MEYFEESFFVDVREKMFRPLVITGGIANLCGFICNIFLYGMTGPSVVCGLCFLTIVLIGITGCTGGRADLAGAGIVLIISWFEFPFLYYVYGSTILPYFVMAMVAVAVFLPRRHLWFYFAATLLIDSTVVLVCRERVYGIVTRGADSLALAILCSLVIASFSVFCVLKALIERYESQKTDILEMGKKLEQAANHDGLTGLYNRRYLVRYLTELIRHTEKEFLISLIDIDDFKHLNDTYGHAYGDQVLTELAGFMQEEIEGKGIASRFGGEEFLLVFEDGDVSGAFESLCRIQERLKAFGQESKGQEITFSGGVESHREEMPLDKLFTAVDEKLYQAKNSGKRQIIG</sequence>
<dbReference type="CDD" id="cd01949">
    <property type="entry name" value="GGDEF"/>
    <property type="match status" value="1"/>
</dbReference>
<protein>
    <submittedName>
        <fullName evidence="3">GGDEF domain-containing protein</fullName>
    </submittedName>
</protein>
<feature type="transmembrane region" description="Helical" evidence="1">
    <location>
        <begin position="20"/>
        <end position="39"/>
    </location>
</feature>
<keyword evidence="1" id="KW-1133">Transmembrane helix</keyword>
<dbReference type="InterPro" id="IPR029787">
    <property type="entry name" value="Nucleotide_cyclase"/>
</dbReference>
<proteinExistence type="predicted"/>
<dbReference type="PANTHER" id="PTHR45138:SF9">
    <property type="entry name" value="DIGUANYLATE CYCLASE DGCM-RELATED"/>
    <property type="match status" value="1"/>
</dbReference>
<evidence type="ECO:0000259" key="2">
    <source>
        <dbReference type="PROSITE" id="PS50887"/>
    </source>
</evidence>
<evidence type="ECO:0000256" key="1">
    <source>
        <dbReference type="SAM" id="Phobius"/>
    </source>
</evidence>
<organism evidence="3 4">
    <name type="scientific">Suilimivivens aceti</name>
    <dbReference type="NCBI Taxonomy" id="2981774"/>
    <lineage>
        <taxon>Bacteria</taxon>
        <taxon>Bacillati</taxon>
        <taxon>Bacillota</taxon>
        <taxon>Clostridia</taxon>
        <taxon>Lachnospirales</taxon>
        <taxon>Lachnospiraceae</taxon>
        <taxon>Suilimivivens</taxon>
    </lineage>
</organism>
<dbReference type="Pfam" id="PF00990">
    <property type="entry name" value="GGDEF"/>
    <property type="match status" value="1"/>
</dbReference>
<feature type="transmembrane region" description="Helical" evidence="1">
    <location>
        <begin position="46"/>
        <end position="68"/>
    </location>
</feature>
<keyword evidence="1" id="KW-0472">Membrane</keyword>
<name>A0ABT2SY37_9FIRM</name>
<accession>A0ABT2SY37</accession>
<reference evidence="3 4" key="1">
    <citation type="journal article" date="2021" name="ISME Commun">
        <title>Automated analysis of genomic sequences facilitates high-throughput and comprehensive description of bacteria.</title>
        <authorList>
            <person name="Hitch T.C.A."/>
        </authorList>
    </citation>
    <scope>NUCLEOTIDE SEQUENCE [LARGE SCALE GENOMIC DNA]</scope>
    <source>
        <strain evidence="3 4">Sanger_18</strain>
    </source>
</reference>
<dbReference type="NCBIfam" id="TIGR00254">
    <property type="entry name" value="GGDEF"/>
    <property type="match status" value="1"/>
</dbReference>
<dbReference type="EMBL" id="JAOQKJ010000001">
    <property type="protein sequence ID" value="MCU6742920.1"/>
    <property type="molecule type" value="Genomic_DNA"/>
</dbReference>
<feature type="domain" description="GGDEF" evidence="2">
    <location>
        <begin position="219"/>
        <end position="346"/>
    </location>
</feature>
<dbReference type="PANTHER" id="PTHR45138">
    <property type="entry name" value="REGULATORY COMPONENTS OF SENSORY TRANSDUCTION SYSTEM"/>
    <property type="match status" value="1"/>
</dbReference>
<dbReference type="PROSITE" id="PS50887">
    <property type="entry name" value="GGDEF"/>
    <property type="match status" value="1"/>
</dbReference>
<keyword evidence="4" id="KW-1185">Reference proteome</keyword>
<feature type="transmembrane region" description="Helical" evidence="1">
    <location>
        <begin position="88"/>
        <end position="110"/>
    </location>
</feature>
<dbReference type="InterPro" id="IPR000160">
    <property type="entry name" value="GGDEF_dom"/>
</dbReference>
<dbReference type="InterPro" id="IPR050469">
    <property type="entry name" value="Diguanylate_Cyclase"/>
</dbReference>
<dbReference type="RefSeq" id="WP_262572214.1">
    <property type="nucleotide sequence ID" value="NZ_JAOQKJ010000001.1"/>
</dbReference>
<dbReference type="Proteomes" id="UP001652432">
    <property type="component" value="Unassembled WGS sequence"/>
</dbReference>
<dbReference type="SUPFAM" id="SSF55073">
    <property type="entry name" value="Nucleotide cyclase"/>
    <property type="match status" value="1"/>
</dbReference>
<gene>
    <name evidence="3" type="ORF">OCV77_00130</name>
</gene>
<comment type="caution">
    <text evidence="3">The sequence shown here is derived from an EMBL/GenBank/DDBJ whole genome shotgun (WGS) entry which is preliminary data.</text>
</comment>
<keyword evidence="1" id="KW-0812">Transmembrane</keyword>